<dbReference type="SMART" id="SM00186">
    <property type="entry name" value="FBG"/>
    <property type="match status" value="1"/>
</dbReference>
<reference evidence="3" key="2">
    <citation type="submission" date="2020-05" db="UniProtKB">
        <authorList>
            <consortium name="EnsemblMetazoa"/>
        </authorList>
    </citation>
    <scope>IDENTIFICATION</scope>
    <source>
        <strain evidence="3">ACHKN1017</strain>
    </source>
</reference>
<dbReference type="EnsemblMetazoa" id="ACHR005347-RA">
    <property type="protein sequence ID" value="ACHR005347-PA"/>
    <property type="gene ID" value="ACHR005347"/>
</dbReference>
<dbReference type="GO" id="GO:0005615">
    <property type="term" value="C:extracellular space"/>
    <property type="evidence" value="ECO:0007669"/>
    <property type="project" value="TreeGrafter"/>
</dbReference>
<dbReference type="InterPro" id="IPR036056">
    <property type="entry name" value="Fibrinogen-like_C"/>
</dbReference>
<sequence length="298" mass="34160">MTKLEYLEYKLVAMESAMKETDQKLSGAINQLSQKIEHNQIQSYKSERTANANNEQLKKDIQKLASKEDLALIKVNPDVYLRSISSPSCVLVSSNKSGKYLIQPTEYDEPFLGYCEQTTFGGGWLVIQYRYDGSIDFYRNWTEYRNGFGSIEGEFWLGLEHLHRFTSARSHELLVELKDFSGNYVYAQYDEFGIGSEELQYPITKLGTYTGTAGDSLRDNQDEMFSTMDRDNDGSPSESCAAEREGAWWYLQCTFSNLNGVYTNSEDPKSMNWYHYKTANIGLAYSRMLIRPNIRGAL</sequence>
<dbReference type="AlphaFoldDB" id="A0A182K3L2"/>
<evidence type="ECO:0000313" key="4">
    <source>
        <dbReference type="Proteomes" id="UP000075881"/>
    </source>
</evidence>
<dbReference type="CDD" id="cd00087">
    <property type="entry name" value="FReD"/>
    <property type="match status" value="1"/>
</dbReference>
<proteinExistence type="predicted"/>
<protein>
    <submittedName>
        <fullName evidence="3">Fibrinogen C-terminal domain-containing protein</fullName>
    </submittedName>
</protein>
<dbReference type="InterPro" id="IPR050373">
    <property type="entry name" value="Fibrinogen_C-term_domain"/>
</dbReference>
<dbReference type="Pfam" id="PF00147">
    <property type="entry name" value="Fibrinogen_C"/>
    <property type="match status" value="1"/>
</dbReference>
<dbReference type="InterPro" id="IPR014716">
    <property type="entry name" value="Fibrinogen_a/b/g_C_1"/>
</dbReference>
<reference evidence="4" key="1">
    <citation type="submission" date="2013-03" db="EMBL/GenBank/DDBJ databases">
        <title>The Genome Sequence of Anopheles christyi ACHKN1017.</title>
        <authorList>
            <consortium name="The Broad Institute Genomics Platform"/>
            <person name="Neafsey D.E."/>
            <person name="Besansky N."/>
            <person name="Walker B."/>
            <person name="Young S.K."/>
            <person name="Zeng Q."/>
            <person name="Gargeya S."/>
            <person name="Fitzgerald M."/>
            <person name="Haas B."/>
            <person name="Abouelleil A."/>
            <person name="Allen A.W."/>
            <person name="Alvarado L."/>
            <person name="Arachchi H.M."/>
            <person name="Berlin A.M."/>
            <person name="Chapman S.B."/>
            <person name="Gainer-Dewar J."/>
            <person name="Goldberg J."/>
            <person name="Griggs A."/>
            <person name="Gujja S."/>
            <person name="Hansen M."/>
            <person name="Howarth C."/>
            <person name="Imamovic A."/>
            <person name="Ireland A."/>
            <person name="Larimer J."/>
            <person name="McCowan C."/>
            <person name="Murphy C."/>
            <person name="Pearson M."/>
            <person name="Poon T.W."/>
            <person name="Priest M."/>
            <person name="Roberts A."/>
            <person name="Saif S."/>
            <person name="Shea T."/>
            <person name="Sisk P."/>
            <person name="Sykes S."/>
            <person name="Wortman J."/>
            <person name="Nusbaum C."/>
            <person name="Birren B."/>
        </authorList>
    </citation>
    <scope>NUCLEOTIDE SEQUENCE [LARGE SCALE GENOMIC DNA]</scope>
    <source>
        <strain evidence="4">ACHKN1017</strain>
    </source>
</reference>
<dbReference type="InterPro" id="IPR002181">
    <property type="entry name" value="Fibrinogen_a/b/g_C_dom"/>
</dbReference>
<keyword evidence="4" id="KW-1185">Reference proteome</keyword>
<dbReference type="PANTHER" id="PTHR19143:SF327">
    <property type="entry name" value="FI21813P1-RELATED"/>
    <property type="match status" value="1"/>
</dbReference>
<evidence type="ECO:0000256" key="1">
    <source>
        <dbReference type="ARBA" id="ARBA00023157"/>
    </source>
</evidence>
<evidence type="ECO:0000259" key="2">
    <source>
        <dbReference type="PROSITE" id="PS51406"/>
    </source>
</evidence>
<feature type="domain" description="Fibrinogen C-terminal" evidence="2">
    <location>
        <begin position="80"/>
        <end position="294"/>
    </location>
</feature>
<dbReference type="Gene3D" id="3.90.215.10">
    <property type="entry name" value="Gamma Fibrinogen, chain A, domain 1"/>
    <property type="match status" value="1"/>
</dbReference>
<keyword evidence="1" id="KW-1015">Disulfide bond</keyword>
<dbReference type="PROSITE" id="PS51406">
    <property type="entry name" value="FIBRINOGEN_C_2"/>
    <property type="match status" value="1"/>
</dbReference>
<dbReference type="STRING" id="43041.A0A182K3L2"/>
<name>A0A182K3L2_9DIPT</name>
<dbReference type="InterPro" id="IPR020837">
    <property type="entry name" value="Fibrinogen_CS"/>
</dbReference>
<accession>A0A182K3L2</accession>
<dbReference type="SUPFAM" id="SSF56496">
    <property type="entry name" value="Fibrinogen C-terminal domain-like"/>
    <property type="match status" value="1"/>
</dbReference>
<organism evidence="3 4">
    <name type="scientific">Anopheles christyi</name>
    <dbReference type="NCBI Taxonomy" id="43041"/>
    <lineage>
        <taxon>Eukaryota</taxon>
        <taxon>Metazoa</taxon>
        <taxon>Ecdysozoa</taxon>
        <taxon>Arthropoda</taxon>
        <taxon>Hexapoda</taxon>
        <taxon>Insecta</taxon>
        <taxon>Pterygota</taxon>
        <taxon>Neoptera</taxon>
        <taxon>Endopterygota</taxon>
        <taxon>Diptera</taxon>
        <taxon>Nematocera</taxon>
        <taxon>Culicoidea</taxon>
        <taxon>Culicidae</taxon>
        <taxon>Anophelinae</taxon>
        <taxon>Anopheles</taxon>
    </lineage>
</organism>
<evidence type="ECO:0000313" key="3">
    <source>
        <dbReference type="EnsemblMetazoa" id="ACHR005347-PA"/>
    </source>
</evidence>
<dbReference type="VEuPathDB" id="VectorBase:ACHR005347"/>
<dbReference type="PANTHER" id="PTHR19143">
    <property type="entry name" value="FIBRINOGEN/TENASCIN/ANGIOPOEITIN"/>
    <property type="match status" value="1"/>
</dbReference>
<dbReference type="PROSITE" id="PS00514">
    <property type="entry name" value="FIBRINOGEN_C_1"/>
    <property type="match status" value="1"/>
</dbReference>
<dbReference type="Proteomes" id="UP000075881">
    <property type="component" value="Unassembled WGS sequence"/>
</dbReference>